<dbReference type="Gene3D" id="3.30.460.10">
    <property type="entry name" value="Beta Polymerase, domain 2"/>
    <property type="match status" value="1"/>
</dbReference>
<evidence type="ECO:0000313" key="5">
    <source>
        <dbReference type="Proteomes" id="UP000006727"/>
    </source>
</evidence>
<dbReference type="Pfam" id="PF26180">
    <property type="entry name" value="PAP-OAS1"/>
    <property type="match status" value="1"/>
</dbReference>
<feature type="region of interest" description="Disordered" evidence="1">
    <location>
        <begin position="862"/>
        <end position="933"/>
    </location>
</feature>
<dbReference type="InterPro" id="IPR058920">
    <property type="entry name" value="PAP-OAS1-bd-rel"/>
</dbReference>
<evidence type="ECO:0000259" key="2">
    <source>
        <dbReference type="Pfam" id="PF22600"/>
    </source>
</evidence>
<feature type="region of interest" description="Disordered" evidence="1">
    <location>
        <begin position="614"/>
        <end position="656"/>
    </location>
</feature>
<feature type="domain" description="PAP/OAS1 substrate-binding-related" evidence="3">
    <location>
        <begin position="180"/>
        <end position="379"/>
    </location>
</feature>
<dbReference type="EMBL" id="ABEU02000022">
    <property type="status" value="NOT_ANNOTATED_CDS"/>
    <property type="molecule type" value="Genomic_DNA"/>
</dbReference>
<dbReference type="InParanoid" id="A0A7I4CCP7"/>
<organism evidence="4 5">
    <name type="scientific">Physcomitrium patens</name>
    <name type="common">Spreading-leaved earth moss</name>
    <name type="synonym">Physcomitrella patens</name>
    <dbReference type="NCBI Taxonomy" id="3218"/>
    <lineage>
        <taxon>Eukaryota</taxon>
        <taxon>Viridiplantae</taxon>
        <taxon>Streptophyta</taxon>
        <taxon>Embryophyta</taxon>
        <taxon>Bryophyta</taxon>
        <taxon>Bryophytina</taxon>
        <taxon>Bryopsida</taxon>
        <taxon>Funariidae</taxon>
        <taxon>Funariales</taxon>
        <taxon>Funariaceae</taxon>
        <taxon>Physcomitrium</taxon>
    </lineage>
</organism>
<feature type="domain" description="Poly(A) RNA polymerase mitochondrial-like central palm" evidence="2">
    <location>
        <begin position="45"/>
        <end position="167"/>
    </location>
</feature>
<evidence type="ECO:0008006" key="6">
    <source>
        <dbReference type="Google" id="ProtNLM"/>
    </source>
</evidence>
<dbReference type="Gramene" id="Pp3c22_9910V3.2">
    <property type="protein sequence ID" value="Pp3c22_9910V3.2"/>
    <property type="gene ID" value="Pp3c22_9910"/>
</dbReference>
<dbReference type="Proteomes" id="UP000006727">
    <property type="component" value="Chromosome 22"/>
</dbReference>
<name>A0A7I4CCP7_PHYPA</name>
<accession>A0A7I4CCP7</accession>
<dbReference type="InterPro" id="IPR054708">
    <property type="entry name" value="MTPAP-like_central"/>
</dbReference>
<protein>
    <recommendedName>
        <fullName evidence="6">Polymerase nucleotidyl transferase domain-containing protein</fullName>
    </recommendedName>
</protein>
<dbReference type="SUPFAM" id="SSF81301">
    <property type="entry name" value="Nucleotidyltransferase"/>
    <property type="match status" value="1"/>
</dbReference>
<keyword evidence="5" id="KW-1185">Reference proteome</keyword>
<dbReference type="Gene3D" id="1.10.1410.10">
    <property type="match status" value="1"/>
</dbReference>
<feature type="region of interest" description="Disordered" evidence="1">
    <location>
        <begin position="835"/>
        <end position="854"/>
    </location>
</feature>
<dbReference type="SUPFAM" id="SSF81631">
    <property type="entry name" value="PAP/OAS1 substrate-binding domain"/>
    <property type="match status" value="1"/>
</dbReference>
<dbReference type="InterPro" id="IPR058921">
    <property type="entry name" value="PAP/OAS1-rel"/>
</dbReference>
<dbReference type="RefSeq" id="XP_024360836.1">
    <property type="nucleotide sequence ID" value="XM_024505068.2"/>
</dbReference>
<gene>
    <name evidence="4" type="primary">LOC112275079</name>
</gene>
<dbReference type="GeneID" id="112275079"/>
<dbReference type="CDD" id="cd05402">
    <property type="entry name" value="NT_PAP_TUTase"/>
    <property type="match status" value="1"/>
</dbReference>
<feature type="compositionally biased region" description="Polar residues" evidence="1">
    <location>
        <begin position="722"/>
        <end position="735"/>
    </location>
</feature>
<reference evidence="4 5" key="1">
    <citation type="journal article" date="2008" name="Science">
        <title>The Physcomitrella genome reveals evolutionary insights into the conquest of land by plants.</title>
        <authorList>
            <person name="Rensing S."/>
            <person name="Lang D."/>
            <person name="Zimmer A."/>
            <person name="Terry A."/>
            <person name="Salamov A."/>
            <person name="Shapiro H."/>
            <person name="Nishiyama T."/>
            <person name="Perroud P.-F."/>
            <person name="Lindquist E."/>
            <person name="Kamisugi Y."/>
            <person name="Tanahashi T."/>
            <person name="Sakakibara K."/>
            <person name="Fujita T."/>
            <person name="Oishi K."/>
            <person name="Shin-I T."/>
            <person name="Kuroki Y."/>
            <person name="Toyoda A."/>
            <person name="Suzuki Y."/>
            <person name="Hashimoto A."/>
            <person name="Yamaguchi K."/>
            <person name="Sugano A."/>
            <person name="Kohara Y."/>
            <person name="Fujiyama A."/>
            <person name="Anterola A."/>
            <person name="Aoki S."/>
            <person name="Ashton N."/>
            <person name="Barbazuk W.B."/>
            <person name="Barker E."/>
            <person name="Bennetzen J."/>
            <person name="Bezanilla M."/>
            <person name="Blankenship R."/>
            <person name="Cho S.H."/>
            <person name="Dutcher S."/>
            <person name="Estelle M."/>
            <person name="Fawcett J.A."/>
            <person name="Gundlach H."/>
            <person name="Hanada K."/>
            <person name="Heyl A."/>
            <person name="Hicks K.A."/>
            <person name="Hugh J."/>
            <person name="Lohr M."/>
            <person name="Mayer K."/>
            <person name="Melkozernov A."/>
            <person name="Murata T."/>
            <person name="Nelson D."/>
            <person name="Pils B."/>
            <person name="Prigge M."/>
            <person name="Reiss B."/>
            <person name="Renner T."/>
            <person name="Rombauts S."/>
            <person name="Rushton P."/>
            <person name="Sanderfoot A."/>
            <person name="Schween G."/>
            <person name="Shiu S.-H."/>
            <person name="Stueber K."/>
            <person name="Theodoulou F.L."/>
            <person name="Tu H."/>
            <person name="Van de Peer Y."/>
            <person name="Verrier P.J."/>
            <person name="Waters E."/>
            <person name="Wood A."/>
            <person name="Yang L."/>
            <person name="Cove D."/>
            <person name="Cuming A."/>
            <person name="Hasebe M."/>
            <person name="Lucas S."/>
            <person name="Mishler D.B."/>
            <person name="Reski R."/>
            <person name="Grigoriev I."/>
            <person name="Quatrano R.S."/>
            <person name="Boore J.L."/>
        </authorList>
    </citation>
    <scope>NUCLEOTIDE SEQUENCE [LARGE SCALE GENOMIC DNA]</scope>
    <source>
        <strain evidence="4 5">cv. Gransden 2004</strain>
    </source>
</reference>
<dbReference type="PANTHER" id="PTHR45979">
    <property type="entry name" value="PAP/OAS1 SUBSTRATE-BINDING DOMAIN SUPERFAMILY"/>
    <property type="match status" value="1"/>
</dbReference>
<feature type="compositionally biased region" description="Polar residues" evidence="1">
    <location>
        <begin position="625"/>
        <end position="635"/>
    </location>
</feature>
<sequence length="1427" mass="155835">MGDPERWPEASGLTPEGAQSFDAAFATFLSKGDAWWAKAELRAAELITSLQPNEASEQRRQDVIDYVRGLVKGCIYGQVHVLSTFGSVPLKTYLPDGDIDLSAFTPSPDVKRTWIQDTYNALQKAKDNPNSEFRVKEVQLIHAEVKIVKCFVENILVDVSFDQLGGLGTLCFLVEVDKLIGEDHLFKRSIILVKAWCYYESRILGAHCGLMSTYAVEALVLYIFDKFHASLRGPLQVLYLFLEFFSSFDWDNYCVSLSSPIPLKSLSKDSEKLEDLQKLALSTRRDGGELFFTKEFLVACETEYGVVPVSQITKSNKFTVKCLNISDPLRSSNNLGRSVNQGNFARIRRAFDFGARTLRRVLSCTEEDVPAELEQFFKNCNLRLHGGYQRPDVASPRPCRTKASNAAQKIGCAKREAMGNERSDLTSHSTPFQNGNQFLRTEPNHALPVEQIHFDSNALPGGESSQEILCNDMQCTGDSVQWTHPRCSSLKTTPCREKNGSQFVGTPKSVAEEDSALSLEDRNGSLHCAVSEDPMVSARRGEETMTKRNPVQVSCGDSVNNKLPVPSEAYEFDKLFSGSMCAQVLNNGPGQESRRRLERPDVLVANIEGAGLSKRGTMMNENHWKNGTSSATCNRPDSEEDEECSSQSSSKYEATASEDSTVIVVSGCALESSSAAGEGLLPLPFQLGNDESTSSFKRDSPSALQGRLLDLSLEPRHLTANLTTETQIQTPSHSGVDQPAGLGSEECGCSVSAESHKPTGNGCEYSGGAGGGLIKMPRRKGRSQREHQTGLQGKDLEGSGVIGHSKPRRVSGKSRGGWSVDDSKEKLHSRAEAFAQEGDASIVGSPRQSPVPSLGYPYVHSPRYSSADATGGSPHKSSRSRSHLNAAGPVVRQPVPNYQFDPGTPRNPYSSSGTGTPCHLPVPDRVSSSQSSPPQFVTPFFPGFAPPVMLPLGFSNFPMFIPGMDVPKRNSSAKGDGNNGKNRSGHEMNGCVEAPVETFGDAPSFKSQSKIAVGIVESLVAVGVPASTSSRRAAARSVDGAEAIGRTTDILQSNLQQHLDSLNFGRYCDYSSSPNLNQVVHPMFALDKRARAHRPWEGPGRPDAALRAQFMTQQFYASGSCGYPYYQPYLLYQLPFWPPRGVELSPRPRGTGTYLPNTQHIRQNIRSKGRGGSQNGSPQVEEKGHHQSRDHEVAYPSHVPHSRTQMNKGETHVQAVYGSTNIVVEIQNADSAKARDPNQPKHDEVLGAPSLHSHAIEPSVSTIPANFCDPPYPKELFLRPDCDLDVTLDAEKLCGSPGSPIPVYPVLNETPTLDPELVSADFRHCREAFPEACNRGGSLLRRSASMGRAYDQTKPDDSAVILTLPRSVGEVLPSTTTQRNRLPTYQMKEEDFPPLRVRRKNRIDTATGGTNGIANGIPSNLGRYVSL</sequence>
<proteinExistence type="predicted"/>
<feature type="compositionally biased region" description="Low complexity" evidence="1">
    <location>
        <begin position="921"/>
        <end position="933"/>
    </location>
</feature>
<dbReference type="PANTHER" id="PTHR45979:SF30">
    <property type="entry name" value="NUCLEOTIDYLTRANSFERASE"/>
    <property type="match status" value="1"/>
</dbReference>
<reference evidence="4" key="3">
    <citation type="submission" date="2020-12" db="UniProtKB">
        <authorList>
            <consortium name="EnsemblPlants"/>
        </authorList>
    </citation>
    <scope>IDENTIFICATION</scope>
</reference>
<dbReference type="EnsemblPlants" id="Pp3c22_9910V3.2">
    <property type="protein sequence ID" value="Pp3c22_9910V3.2"/>
    <property type="gene ID" value="Pp3c22_9910"/>
</dbReference>
<feature type="compositionally biased region" description="Basic and acidic residues" evidence="1">
    <location>
        <begin position="1180"/>
        <end position="1192"/>
    </location>
</feature>
<evidence type="ECO:0000259" key="3">
    <source>
        <dbReference type="Pfam" id="PF26180"/>
    </source>
</evidence>
<evidence type="ECO:0000313" key="4">
    <source>
        <dbReference type="EnsemblPlants" id="Pp3c22_9910V3.2"/>
    </source>
</evidence>
<evidence type="ECO:0000256" key="1">
    <source>
        <dbReference type="SAM" id="MobiDB-lite"/>
    </source>
</evidence>
<feature type="region of interest" description="Disordered" evidence="1">
    <location>
        <begin position="1165"/>
        <end position="1192"/>
    </location>
</feature>
<feature type="region of interest" description="Disordered" evidence="1">
    <location>
        <begin position="722"/>
        <end position="824"/>
    </location>
</feature>
<dbReference type="Pfam" id="PF22600">
    <property type="entry name" value="MTPAP-like_central"/>
    <property type="match status" value="1"/>
</dbReference>
<reference evidence="4 5" key="2">
    <citation type="journal article" date="2018" name="Plant J.">
        <title>The Physcomitrella patens chromosome-scale assembly reveals moss genome structure and evolution.</title>
        <authorList>
            <person name="Lang D."/>
            <person name="Ullrich K.K."/>
            <person name="Murat F."/>
            <person name="Fuchs J."/>
            <person name="Jenkins J."/>
            <person name="Haas F.B."/>
            <person name="Piednoel M."/>
            <person name="Gundlach H."/>
            <person name="Van Bel M."/>
            <person name="Meyberg R."/>
            <person name="Vives C."/>
            <person name="Morata J."/>
            <person name="Symeonidi A."/>
            <person name="Hiss M."/>
            <person name="Muchero W."/>
            <person name="Kamisugi Y."/>
            <person name="Saleh O."/>
            <person name="Blanc G."/>
            <person name="Decker E.L."/>
            <person name="van Gessel N."/>
            <person name="Grimwood J."/>
            <person name="Hayes R.D."/>
            <person name="Graham S.W."/>
            <person name="Gunter L.E."/>
            <person name="McDaniel S.F."/>
            <person name="Hoernstein S.N.W."/>
            <person name="Larsson A."/>
            <person name="Li F.W."/>
            <person name="Perroud P.F."/>
            <person name="Phillips J."/>
            <person name="Ranjan P."/>
            <person name="Rokshar D.S."/>
            <person name="Rothfels C.J."/>
            <person name="Schneider L."/>
            <person name="Shu S."/>
            <person name="Stevenson D.W."/>
            <person name="Thummler F."/>
            <person name="Tillich M."/>
            <person name="Villarreal Aguilar J.C."/>
            <person name="Widiez T."/>
            <person name="Wong G.K."/>
            <person name="Wymore A."/>
            <person name="Zhang Y."/>
            <person name="Zimmer A.D."/>
            <person name="Quatrano R.S."/>
            <person name="Mayer K.F.X."/>
            <person name="Goodstein D."/>
            <person name="Casacuberta J.M."/>
            <person name="Vandepoele K."/>
            <person name="Reski R."/>
            <person name="Cuming A.C."/>
            <person name="Tuskan G.A."/>
            <person name="Maumus F."/>
            <person name="Salse J."/>
            <person name="Schmutz J."/>
            <person name="Rensing S.A."/>
        </authorList>
    </citation>
    <scope>NUCLEOTIDE SEQUENCE [LARGE SCALE GENOMIC DNA]</scope>
    <source>
        <strain evidence="4 5">cv. Gransden 2004</strain>
    </source>
</reference>
<dbReference type="InterPro" id="IPR043519">
    <property type="entry name" value="NT_sf"/>
</dbReference>